<dbReference type="Gene3D" id="3.30.70.270">
    <property type="match status" value="1"/>
</dbReference>
<feature type="modified residue" description="4-aspartylphosphate" evidence="1">
    <location>
        <position position="56"/>
    </location>
</feature>
<dbReference type="InterPro" id="IPR035919">
    <property type="entry name" value="EAL_sf"/>
</dbReference>
<dbReference type="Pfam" id="PF00563">
    <property type="entry name" value="EAL"/>
    <property type="match status" value="1"/>
</dbReference>
<dbReference type="InterPro" id="IPR001789">
    <property type="entry name" value="Sig_transdc_resp-reg_receiver"/>
</dbReference>
<dbReference type="PROSITE" id="PS50883">
    <property type="entry name" value="EAL"/>
    <property type="match status" value="1"/>
</dbReference>
<feature type="domain" description="GGDEF" evidence="4">
    <location>
        <begin position="180"/>
        <end position="309"/>
    </location>
</feature>
<dbReference type="InterPro" id="IPR029787">
    <property type="entry name" value="Nucleotide_cyclase"/>
</dbReference>
<feature type="domain" description="EAL" evidence="3">
    <location>
        <begin position="318"/>
        <end position="574"/>
    </location>
</feature>
<dbReference type="CDD" id="cd01948">
    <property type="entry name" value="EAL"/>
    <property type="match status" value="1"/>
</dbReference>
<dbReference type="Proteomes" id="UP000281112">
    <property type="component" value="Unassembled WGS sequence"/>
</dbReference>
<dbReference type="SMART" id="SM00267">
    <property type="entry name" value="GGDEF"/>
    <property type="match status" value="1"/>
</dbReference>
<dbReference type="SUPFAM" id="SSF55073">
    <property type="entry name" value="Nucleotide cyclase"/>
    <property type="match status" value="1"/>
</dbReference>
<dbReference type="PANTHER" id="PTHR33121:SF71">
    <property type="entry name" value="OXYGEN SENSOR PROTEIN DOSP"/>
    <property type="match status" value="1"/>
</dbReference>
<name>A0A3N9TC55_9VIBR</name>
<keyword evidence="6" id="KW-1185">Reference proteome</keyword>
<dbReference type="InterPro" id="IPR001633">
    <property type="entry name" value="EAL_dom"/>
</dbReference>
<gene>
    <name evidence="5" type="ORF">EES38_18005</name>
</gene>
<dbReference type="Pfam" id="PF00990">
    <property type="entry name" value="GGDEF"/>
    <property type="match status" value="1"/>
</dbReference>
<organism evidence="5 6">
    <name type="scientific">Vibrio viridaestus</name>
    <dbReference type="NCBI Taxonomy" id="2487322"/>
    <lineage>
        <taxon>Bacteria</taxon>
        <taxon>Pseudomonadati</taxon>
        <taxon>Pseudomonadota</taxon>
        <taxon>Gammaproteobacteria</taxon>
        <taxon>Vibrionales</taxon>
        <taxon>Vibrionaceae</taxon>
        <taxon>Vibrio</taxon>
    </lineage>
</organism>
<evidence type="ECO:0000313" key="5">
    <source>
        <dbReference type="EMBL" id="RQW61788.1"/>
    </source>
</evidence>
<evidence type="ECO:0000256" key="1">
    <source>
        <dbReference type="PROSITE-ProRule" id="PRU00169"/>
    </source>
</evidence>
<evidence type="ECO:0000259" key="2">
    <source>
        <dbReference type="PROSITE" id="PS50110"/>
    </source>
</evidence>
<keyword evidence="1" id="KW-0597">Phosphoprotein</keyword>
<dbReference type="GO" id="GO:0071111">
    <property type="term" value="F:cyclic-guanylate-specific phosphodiesterase activity"/>
    <property type="evidence" value="ECO:0007669"/>
    <property type="project" value="InterPro"/>
</dbReference>
<feature type="domain" description="Response regulatory" evidence="2">
    <location>
        <begin position="6"/>
        <end position="123"/>
    </location>
</feature>
<dbReference type="PANTHER" id="PTHR33121">
    <property type="entry name" value="CYCLIC DI-GMP PHOSPHODIESTERASE PDEF"/>
    <property type="match status" value="1"/>
</dbReference>
<accession>A0A3N9TC55</accession>
<dbReference type="SUPFAM" id="SSF52172">
    <property type="entry name" value="CheY-like"/>
    <property type="match status" value="1"/>
</dbReference>
<evidence type="ECO:0000313" key="6">
    <source>
        <dbReference type="Proteomes" id="UP000281112"/>
    </source>
</evidence>
<dbReference type="EMBL" id="RJVQ01000010">
    <property type="protein sequence ID" value="RQW61788.1"/>
    <property type="molecule type" value="Genomic_DNA"/>
</dbReference>
<dbReference type="Gene3D" id="3.40.50.2300">
    <property type="match status" value="1"/>
</dbReference>
<protein>
    <submittedName>
        <fullName evidence="5">GGDEF domain-containing response regulator</fullName>
    </submittedName>
</protein>
<dbReference type="Gene3D" id="3.20.20.450">
    <property type="entry name" value="EAL domain"/>
    <property type="match status" value="1"/>
</dbReference>
<dbReference type="PROSITE" id="PS50887">
    <property type="entry name" value="GGDEF"/>
    <property type="match status" value="1"/>
</dbReference>
<dbReference type="OrthoDB" id="9812260at2"/>
<dbReference type="Pfam" id="PF00072">
    <property type="entry name" value="Response_reg"/>
    <property type="match status" value="1"/>
</dbReference>
<dbReference type="SUPFAM" id="SSF141868">
    <property type="entry name" value="EAL domain-like"/>
    <property type="match status" value="1"/>
</dbReference>
<reference evidence="5 6" key="1">
    <citation type="submission" date="2018-11" db="EMBL/GenBank/DDBJ databases">
        <title>Vibrio LJC006 sp. nov., isolated from seawater during the bloom of the enteromorpha.</title>
        <authorList>
            <person name="Liang J."/>
        </authorList>
    </citation>
    <scope>NUCLEOTIDE SEQUENCE [LARGE SCALE GENOMIC DNA]</scope>
    <source>
        <strain evidence="5 6">LJC006</strain>
    </source>
</reference>
<dbReference type="InterPro" id="IPR043128">
    <property type="entry name" value="Rev_trsase/Diguanyl_cyclase"/>
</dbReference>
<dbReference type="SMART" id="SM00448">
    <property type="entry name" value="REC"/>
    <property type="match status" value="1"/>
</dbReference>
<dbReference type="AlphaFoldDB" id="A0A3N9TC55"/>
<evidence type="ECO:0000259" key="4">
    <source>
        <dbReference type="PROSITE" id="PS50887"/>
    </source>
</evidence>
<dbReference type="InterPro" id="IPR011006">
    <property type="entry name" value="CheY-like_superfamily"/>
</dbReference>
<evidence type="ECO:0000259" key="3">
    <source>
        <dbReference type="PROSITE" id="PS50883"/>
    </source>
</evidence>
<dbReference type="GO" id="GO:0000160">
    <property type="term" value="P:phosphorelay signal transduction system"/>
    <property type="evidence" value="ECO:0007669"/>
    <property type="project" value="InterPro"/>
</dbReference>
<dbReference type="InterPro" id="IPR000160">
    <property type="entry name" value="GGDEF_dom"/>
</dbReference>
<sequence>MTKSANILIIDDTPANVELVHMLLEDAGYTSVHGEIDSRNAQALIKSMLPDLILLDIRMPHINGLELMQWMKNEFGHKAPSVIVLTAQIDETTRREALSLGAQDFLTKPFDHSEVLQRIHNTLQMALLLKEGSKRAESLEKLVNSRTEDLALISRQDPVTELPNRRRLLEELMSYRKRKEFVSVLYLYMDGIEEISSLHGYAVTDKILRKLSTELTHHPLLKPYMLGVWNSQEWVMLCAGCISQQEVENASEAICKMYEQRIYVDQMSFQLQVRIGICSGSASRMPEQLIRKAALALPKELSSWQFYSSELEAIIFRRAEIRSALQEAVQNNEFYLLYQPKVETVSGNIVGAEVLMRWESPAFGFVSPVEFIPLLESTGAIVPVGEWVIRQSIQKIKEWQQQGIVDEQFSLAVNVSSIQLMDSGFANRVMKMIRSSELAPSCLEIEVTESSLMKDINLALSQLKQLSMDGVRIAMDDFGTGYSSLAYLKSLPISVLKIDREFIKQIHQNPIDHKLTEAVVEIGNFMEFITVAEGVELFEQFSALKEMGCDLIQGFMFSPPLKEAALLNLLQQPTPFSKLIQSTD</sequence>
<dbReference type="PROSITE" id="PS50110">
    <property type="entry name" value="RESPONSE_REGULATORY"/>
    <property type="match status" value="1"/>
</dbReference>
<dbReference type="InterPro" id="IPR050706">
    <property type="entry name" value="Cyclic-di-GMP_PDE-like"/>
</dbReference>
<proteinExistence type="predicted"/>
<dbReference type="SMART" id="SM00052">
    <property type="entry name" value="EAL"/>
    <property type="match status" value="1"/>
</dbReference>
<comment type="caution">
    <text evidence="5">The sequence shown here is derived from an EMBL/GenBank/DDBJ whole genome shotgun (WGS) entry which is preliminary data.</text>
</comment>